<evidence type="ECO:0000313" key="7">
    <source>
        <dbReference type="EMBL" id="MCY1081612.1"/>
    </source>
</evidence>
<proteinExistence type="predicted"/>
<evidence type="ECO:0000256" key="3">
    <source>
        <dbReference type="ARBA" id="ARBA00022840"/>
    </source>
</evidence>
<dbReference type="CDD" id="cd07302">
    <property type="entry name" value="CHD"/>
    <property type="match status" value="1"/>
</dbReference>
<evidence type="ECO:0000256" key="2">
    <source>
        <dbReference type="ARBA" id="ARBA00022741"/>
    </source>
</evidence>
<dbReference type="SUPFAM" id="SSF55073">
    <property type="entry name" value="Nucleotide cyclase"/>
    <property type="match status" value="1"/>
</dbReference>
<dbReference type="SUPFAM" id="SSF56112">
    <property type="entry name" value="Protein kinase-like (PK-like)"/>
    <property type="match status" value="1"/>
</dbReference>
<dbReference type="GO" id="GO:0016301">
    <property type="term" value="F:kinase activity"/>
    <property type="evidence" value="ECO:0007669"/>
    <property type="project" value="UniProtKB-KW"/>
</dbReference>
<dbReference type="InterPro" id="IPR029787">
    <property type="entry name" value="Nucleotide_cyclase"/>
</dbReference>
<comment type="subcellular location">
    <subcellularLocation>
        <location evidence="1">Membrane</location>
        <topology evidence="1">Single-pass membrane protein</topology>
    </subcellularLocation>
</comment>
<dbReference type="InterPro" id="IPR008271">
    <property type="entry name" value="Ser/Thr_kinase_AS"/>
</dbReference>
<dbReference type="InterPro" id="IPR001054">
    <property type="entry name" value="A/G_cyclase"/>
</dbReference>
<protein>
    <submittedName>
        <fullName evidence="7">Protein kinase</fullName>
    </submittedName>
</protein>
<dbReference type="EMBL" id="JAPNKA010000001">
    <property type="protein sequence ID" value="MCY1081612.1"/>
    <property type="molecule type" value="Genomic_DNA"/>
</dbReference>
<dbReference type="InterPro" id="IPR011009">
    <property type="entry name" value="Kinase-like_dom_sf"/>
</dbReference>
<dbReference type="InterPro" id="IPR000719">
    <property type="entry name" value="Prot_kinase_dom"/>
</dbReference>
<keyword evidence="7" id="KW-0418">Kinase</keyword>
<gene>
    <name evidence="7" type="ORF">OV287_44890</name>
</gene>
<evidence type="ECO:0000256" key="4">
    <source>
        <dbReference type="PROSITE-ProRule" id="PRU10141"/>
    </source>
</evidence>
<sequence>MGEGSAEELEDFSDSFLKEIARAQLPARMPAPGARLGGRDERRFEVLDSLGGGAMGQVFRARDAELQRIVALKFLLPRALGTKEEALAALLRQEARAVAQLDHENIVRIFDVDEWSGAPWEPSVPFLVMECLEGESLGSLLKRERPGLRRVLGIMYSVARGLAHAHERHIIHRDLKPSNVFLTRQGAVKLLDFGLAHLMSSGVSGVPHLPTAGTPPYMAPEQWRGEPQDARTDLWAAGVMLYELLTGELPYPSVSLEELRVWVLSPEPVPSVRERAPEVPDEVARVVALALEKEPGRRLPSAAVLAERLRQLETQLGPWREEPLALGPQRRQVTLVSCKLVGLASLPEQPDPEDALEMEEDFHRRCSRVIQRHEGFVIQLLGQEVLACFGYPMAREDDSERAVRAGLELLRSFQEEPLRLPRHPLCVGVGIHTDSVVFAIPSQPSPGSGPALQGEAPRVSSRLAELAGSGGVVLGGTTWQLVRGAFEAEPLQDVEAWRVLRERKAVTRFERVLATRSITRMVGRERELRILLELWAEAREGRGSFVLVSGEAGIGKSRLIQELLGRVSSESAYLIQGQCWPQLESSAFAPIIDVLWRRFMPFEPRVLPRRELRSLLEARLGALGLLREPALDARYLDGLAALLSPASAEEAPALALPLERQRERKQWVLDALRAILSRMAEHRPVLAVMEDLHWADPSTLELGALLEPAGGERVLVVFSARTGFVPPWPPSPGFHRIELGRLSAESTSVLVREVARGRELPEERVAQLVAKTEGIPLFIEEMTRLVLERAPASIPVTLQELLASRLDALPPRQRALVWFGAGVGRRFTGTLLAALTRRSETELREDLEALVTAGVLQRDDSAEPGYQFHHALLQEVAWQSLPRGRRREFHRHIAQVLEARFPEVVDNQPEVLAHHYSEAGDAERALRYRTRAAELSLQRWANLEAIDHLKQALALLRSLPDASRRSGEEMQLLNALGFALMDTLGYAVPEIEQTYARALELFAREGESLPQIDLLWMWLCSYFTTGGRFSLAQELADRILALGQNRRDRGLSAYGYRSMALISRERGELVRSLELCERARAVSVMDAYSDSSLRLLWVDQAVHDLIFMCVVRMILGDVRRAWQGGYEALARARRLNHPATLAYTLIYLAGAAHLHQDAQRTLVWAEEGVLTASRAWLGPMEESSRALRGWALARLGRREEGLEVLHASLEQLRRMGAWIYVPYFQGLLAEVQGSLGQVREGLVSVEEALDCAAGMGDRFLEPELHRIRGELLRLRGENREAMHCFLRARITARCEQAALLELRATVALARLLRDLGFEELARQRLVRACHGSKVDSEAVDFQAARLLLEQLSGAVEGLEAR</sequence>
<dbReference type="InterPro" id="IPR041664">
    <property type="entry name" value="AAA_16"/>
</dbReference>
<feature type="domain" description="Guanylate cyclase" evidence="6">
    <location>
        <begin position="334"/>
        <end position="464"/>
    </location>
</feature>
<reference evidence="7 8" key="1">
    <citation type="submission" date="2022-11" db="EMBL/GenBank/DDBJ databases">
        <title>Minimal conservation of predation-associated metabolite biosynthetic gene clusters underscores biosynthetic potential of Myxococcota including descriptions for ten novel species: Archangium lansinium sp. nov., Myxococcus landrumus sp. nov., Nannocystis bai.</title>
        <authorList>
            <person name="Ahearne A."/>
            <person name="Stevens C."/>
            <person name="Phillips K."/>
        </authorList>
    </citation>
    <scope>NUCLEOTIDE SEQUENCE [LARGE SCALE GENOMIC DNA]</scope>
    <source>
        <strain evidence="7 8">MIWBW</strain>
    </source>
</reference>
<accession>A0ABT4AIX7</accession>
<dbReference type="PROSITE" id="PS50011">
    <property type="entry name" value="PROTEIN_KINASE_DOM"/>
    <property type="match status" value="1"/>
</dbReference>
<dbReference type="PROSITE" id="PS00108">
    <property type="entry name" value="PROTEIN_KINASE_ST"/>
    <property type="match status" value="1"/>
</dbReference>
<dbReference type="InterPro" id="IPR011990">
    <property type="entry name" value="TPR-like_helical_dom_sf"/>
</dbReference>
<dbReference type="SUPFAM" id="SSF48452">
    <property type="entry name" value="TPR-like"/>
    <property type="match status" value="2"/>
</dbReference>
<dbReference type="InterPro" id="IPR017441">
    <property type="entry name" value="Protein_kinase_ATP_BS"/>
</dbReference>
<dbReference type="Gene3D" id="1.25.40.10">
    <property type="entry name" value="Tetratricopeptide repeat domain"/>
    <property type="match status" value="2"/>
</dbReference>
<keyword evidence="3 4" id="KW-0067">ATP-binding</keyword>
<dbReference type="Proteomes" id="UP001207654">
    <property type="component" value="Unassembled WGS sequence"/>
</dbReference>
<keyword evidence="2 4" id="KW-0547">Nucleotide-binding</keyword>
<dbReference type="Gene3D" id="3.30.200.20">
    <property type="entry name" value="Phosphorylase Kinase, domain 1"/>
    <property type="match status" value="1"/>
</dbReference>
<dbReference type="PROSITE" id="PS00107">
    <property type="entry name" value="PROTEIN_KINASE_ATP"/>
    <property type="match status" value="1"/>
</dbReference>
<dbReference type="SMART" id="SM00220">
    <property type="entry name" value="S_TKc"/>
    <property type="match status" value="1"/>
</dbReference>
<evidence type="ECO:0000259" key="6">
    <source>
        <dbReference type="PROSITE" id="PS50125"/>
    </source>
</evidence>
<evidence type="ECO:0000259" key="5">
    <source>
        <dbReference type="PROSITE" id="PS50011"/>
    </source>
</evidence>
<evidence type="ECO:0000256" key="1">
    <source>
        <dbReference type="ARBA" id="ARBA00004167"/>
    </source>
</evidence>
<dbReference type="Pfam" id="PF00211">
    <property type="entry name" value="Guanylate_cyc"/>
    <property type="match status" value="1"/>
</dbReference>
<dbReference type="RefSeq" id="WP_267540203.1">
    <property type="nucleotide sequence ID" value="NZ_JAPNKA010000001.1"/>
</dbReference>
<dbReference type="PANTHER" id="PTHR16305:SF28">
    <property type="entry name" value="GUANYLATE CYCLASE DOMAIN-CONTAINING PROTEIN"/>
    <property type="match status" value="1"/>
</dbReference>
<feature type="domain" description="Protein kinase" evidence="5">
    <location>
        <begin position="44"/>
        <end position="320"/>
    </location>
</feature>
<organism evidence="7 8">
    <name type="scientific">Archangium lansingense</name>
    <dbReference type="NCBI Taxonomy" id="2995310"/>
    <lineage>
        <taxon>Bacteria</taxon>
        <taxon>Pseudomonadati</taxon>
        <taxon>Myxococcota</taxon>
        <taxon>Myxococcia</taxon>
        <taxon>Myxococcales</taxon>
        <taxon>Cystobacterineae</taxon>
        <taxon>Archangiaceae</taxon>
        <taxon>Archangium</taxon>
    </lineage>
</organism>
<comment type="caution">
    <text evidence="7">The sequence shown here is derived from an EMBL/GenBank/DDBJ whole genome shotgun (WGS) entry which is preliminary data.</text>
</comment>
<dbReference type="PROSITE" id="PS50125">
    <property type="entry name" value="GUANYLATE_CYCLASE_2"/>
    <property type="match status" value="1"/>
</dbReference>
<dbReference type="InterPro" id="IPR027417">
    <property type="entry name" value="P-loop_NTPase"/>
</dbReference>
<dbReference type="PANTHER" id="PTHR16305">
    <property type="entry name" value="TESTICULAR SOLUBLE ADENYLYL CYCLASE"/>
    <property type="match status" value="1"/>
</dbReference>
<evidence type="ECO:0000313" key="8">
    <source>
        <dbReference type="Proteomes" id="UP001207654"/>
    </source>
</evidence>
<dbReference type="Pfam" id="PF13191">
    <property type="entry name" value="AAA_16"/>
    <property type="match status" value="1"/>
</dbReference>
<dbReference type="Gene3D" id="3.30.70.1230">
    <property type="entry name" value="Nucleotide cyclase"/>
    <property type="match status" value="1"/>
</dbReference>
<dbReference type="Pfam" id="PF00069">
    <property type="entry name" value="Pkinase"/>
    <property type="match status" value="1"/>
</dbReference>
<dbReference type="CDD" id="cd14014">
    <property type="entry name" value="STKc_PknB_like"/>
    <property type="match status" value="1"/>
</dbReference>
<keyword evidence="8" id="KW-1185">Reference proteome</keyword>
<keyword evidence="7" id="KW-0808">Transferase</keyword>
<name>A0ABT4AIX7_9BACT</name>
<dbReference type="Gene3D" id="1.10.510.10">
    <property type="entry name" value="Transferase(Phosphotransferase) domain 1"/>
    <property type="match status" value="1"/>
</dbReference>
<feature type="binding site" evidence="4">
    <location>
        <position position="73"/>
    </location>
    <ligand>
        <name>ATP</name>
        <dbReference type="ChEBI" id="CHEBI:30616"/>
    </ligand>
</feature>
<dbReference type="SUPFAM" id="SSF52540">
    <property type="entry name" value="P-loop containing nucleoside triphosphate hydrolases"/>
    <property type="match status" value="1"/>
</dbReference>